<dbReference type="EMBL" id="WTPW01000237">
    <property type="protein sequence ID" value="KAF0532011.1"/>
    <property type="molecule type" value="Genomic_DNA"/>
</dbReference>
<reference evidence="2 3" key="1">
    <citation type="journal article" date="2019" name="Environ. Microbiol.">
        <title>At the nexus of three kingdoms: the genome of the mycorrhizal fungus Gigaspora margarita provides insights into plant, endobacterial and fungal interactions.</title>
        <authorList>
            <person name="Venice F."/>
            <person name="Ghignone S."/>
            <person name="Salvioli di Fossalunga A."/>
            <person name="Amselem J."/>
            <person name="Novero M."/>
            <person name="Xianan X."/>
            <person name="Sedzielewska Toro K."/>
            <person name="Morin E."/>
            <person name="Lipzen A."/>
            <person name="Grigoriev I.V."/>
            <person name="Henrissat B."/>
            <person name="Martin F.M."/>
            <person name="Bonfante P."/>
        </authorList>
    </citation>
    <scope>NUCLEOTIDE SEQUENCE [LARGE SCALE GENOMIC DNA]</scope>
    <source>
        <strain evidence="2 3">BEG34</strain>
    </source>
</reference>
<evidence type="ECO:0000313" key="3">
    <source>
        <dbReference type="Proteomes" id="UP000439903"/>
    </source>
</evidence>
<evidence type="ECO:0000313" key="2">
    <source>
        <dbReference type="EMBL" id="KAF0532011.1"/>
    </source>
</evidence>
<gene>
    <name evidence="2" type="ORF">F8M41_011528</name>
</gene>
<name>A0A8H4ATX0_GIGMA</name>
<organism evidence="2 3">
    <name type="scientific">Gigaspora margarita</name>
    <dbReference type="NCBI Taxonomy" id="4874"/>
    <lineage>
        <taxon>Eukaryota</taxon>
        <taxon>Fungi</taxon>
        <taxon>Fungi incertae sedis</taxon>
        <taxon>Mucoromycota</taxon>
        <taxon>Glomeromycotina</taxon>
        <taxon>Glomeromycetes</taxon>
        <taxon>Diversisporales</taxon>
        <taxon>Gigasporaceae</taxon>
        <taxon>Gigaspora</taxon>
    </lineage>
</organism>
<accession>A0A8H4ATX0</accession>
<protein>
    <submittedName>
        <fullName evidence="2">Uncharacterized protein</fullName>
    </submittedName>
</protein>
<dbReference type="AlphaFoldDB" id="A0A8H4ATX0"/>
<feature type="region of interest" description="Disordered" evidence="1">
    <location>
        <begin position="34"/>
        <end position="65"/>
    </location>
</feature>
<sequence length="89" mass="10039">MPFPVLIAVSANPRRKKEVVRELINDTIRGKDLNIDNTQGDEDLKMIAPKATKPETNDSENFTSNGIKQRKLPVLIACFNKSKKKKESD</sequence>
<keyword evidence="3" id="KW-1185">Reference proteome</keyword>
<dbReference type="Proteomes" id="UP000439903">
    <property type="component" value="Unassembled WGS sequence"/>
</dbReference>
<comment type="caution">
    <text evidence="2">The sequence shown here is derived from an EMBL/GenBank/DDBJ whole genome shotgun (WGS) entry which is preliminary data.</text>
</comment>
<evidence type="ECO:0000256" key="1">
    <source>
        <dbReference type="SAM" id="MobiDB-lite"/>
    </source>
</evidence>
<proteinExistence type="predicted"/>